<keyword evidence="6" id="KW-0539">Nucleus</keyword>
<dbReference type="Gene3D" id="3.30.70.330">
    <property type="match status" value="1"/>
</dbReference>
<dbReference type="GO" id="GO:0000390">
    <property type="term" value="P:spliceosomal complex disassembly"/>
    <property type="evidence" value="ECO:0007669"/>
    <property type="project" value="TreeGrafter"/>
</dbReference>
<comment type="caution">
    <text evidence="10">The sequence shown here is derived from an EMBL/GenBank/DDBJ whole genome shotgun (WGS) entry which is preliminary data.</text>
</comment>
<name>A0AAW1CP86_9HEMI</name>
<dbReference type="Proteomes" id="UP001461498">
    <property type="component" value="Unassembled WGS sequence"/>
</dbReference>
<dbReference type="PANTHER" id="PTHR44313:SF1">
    <property type="entry name" value="DNAJ HOMOLOG SUBFAMILY C MEMBER 17"/>
    <property type="match status" value="1"/>
</dbReference>
<dbReference type="GO" id="GO:0005737">
    <property type="term" value="C:cytoplasm"/>
    <property type="evidence" value="ECO:0007669"/>
    <property type="project" value="UniProtKB-SubCell"/>
</dbReference>
<evidence type="ECO:0000256" key="3">
    <source>
        <dbReference type="ARBA" id="ARBA00022490"/>
    </source>
</evidence>
<dbReference type="Gene3D" id="1.10.287.110">
    <property type="entry name" value="DnaJ domain"/>
    <property type="match status" value="1"/>
</dbReference>
<proteinExistence type="predicted"/>
<organism evidence="10 11">
    <name type="scientific">Rhynocoris fuscipes</name>
    <dbReference type="NCBI Taxonomy" id="488301"/>
    <lineage>
        <taxon>Eukaryota</taxon>
        <taxon>Metazoa</taxon>
        <taxon>Ecdysozoa</taxon>
        <taxon>Arthropoda</taxon>
        <taxon>Hexapoda</taxon>
        <taxon>Insecta</taxon>
        <taxon>Pterygota</taxon>
        <taxon>Neoptera</taxon>
        <taxon>Paraneoptera</taxon>
        <taxon>Hemiptera</taxon>
        <taxon>Heteroptera</taxon>
        <taxon>Panheteroptera</taxon>
        <taxon>Cimicomorpha</taxon>
        <taxon>Reduviidae</taxon>
        <taxon>Harpactorinae</taxon>
        <taxon>Harpactorini</taxon>
        <taxon>Rhynocoris</taxon>
    </lineage>
</organism>
<comment type="subcellular location">
    <subcellularLocation>
        <location evidence="2">Cytoplasm</location>
    </subcellularLocation>
    <subcellularLocation>
        <location evidence="1">Nucleus</location>
    </subcellularLocation>
</comment>
<dbReference type="PRINTS" id="PR00625">
    <property type="entry name" value="JDOMAIN"/>
</dbReference>
<dbReference type="Pfam" id="PF00226">
    <property type="entry name" value="DnaJ"/>
    <property type="match status" value="1"/>
</dbReference>
<dbReference type="InterPro" id="IPR012677">
    <property type="entry name" value="Nucleotide-bd_a/b_plait_sf"/>
</dbReference>
<evidence type="ECO:0000259" key="9">
    <source>
        <dbReference type="PROSITE" id="PS50076"/>
    </source>
</evidence>
<accession>A0AAW1CP86</accession>
<dbReference type="InterPro" id="IPR000504">
    <property type="entry name" value="RRM_dom"/>
</dbReference>
<dbReference type="InterPro" id="IPR001623">
    <property type="entry name" value="DnaJ_domain"/>
</dbReference>
<dbReference type="InterPro" id="IPR035979">
    <property type="entry name" value="RBD_domain_sf"/>
</dbReference>
<keyword evidence="7" id="KW-0175">Coiled coil</keyword>
<feature type="region of interest" description="Disordered" evidence="8">
    <location>
        <begin position="243"/>
        <end position="277"/>
    </location>
</feature>
<evidence type="ECO:0000313" key="10">
    <source>
        <dbReference type="EMBL" id="KAK9498618.1"/>
    </source>
</evidence>
<dbReference type="CDD" id="cd12429">
    <property type="entry name" value="RRM_DNAJC17"/>
    <property type="match status" value="1"/>
</dbReference>
<dbReference type="EMBL" id="JAPXFL010000012">
    <property type="protein sequence ID" value="KAK9498618.1"/>
    <property type="molecule type" value="Genomic_DNA"/>
</dbReference>
<evidence type="ECO:0000256" key="8">
    <source>
        <dbReference type="SAM" id="MobiDB-lite"/>
    </source>
</evidence>
<dbReference type="SUPFAM" id="SSF46565">
    <property type="entry name" value="Chaperone J-domain"/>
    <property type="match status" value="1"/>
</dbReference>
<reference evidence="10 11" key="1">
    <citation type="submission" date="2022-12" db="EMBL/GenBank/DDBJ databases">
        <title>Chromosome-level genome assembly of true bugs.</title>
        <authorList>
            <person name="Ma L."/>
            <person name="Li H."/>
        </authorList>
    </citation>
    <scope>NUCLEOTIDE SEQUENCE [LARGE SCALE GENOMIC DNA]</scope>
    <source>
        <strain evidence="10">Lab_2022b</strain>
    </source>
</reference>
<dbReference type="Pfam" id="PF00076">
    <property type="entry name" value="RRM_1"/>
    <property type="match status" value="1"/>
</dbReference>
<keyword evidence="11" id="KW-1185">Reference proteome</keyword>
<evidence type="ECO:0000256" key="6">
    <source>
        <dbReference type="ARBA" id="ARBA00023242"/>
    </source>
</evidence>
<dbReference type="SUPFAM" id="SSF54928">
    <property type="entry name" value="RNA-binding domain, RBD"/>
    <property type="match status" value="1"/>
</dbReference>
<keyword evidence="5" id="KW-0143">Chaperone</keyword>
<dbReference type="InterPro" id="IPR036869">
    <property type="entry name" value="J_dom_sf"/>
</dbReference>
<dbReference type="GO" id="GO:0003723">
    <property type="term" value="F:RNA binding"/>
    <property type="evidence" value="ECO:0007669"/>
    <property type="project" value="UniProtKB-KW"/>
</dbReference>
<evidence type="ECO:0000256" key="1">
    <source>
        <dbReference type="ARBA" id="ARBA00004123"/>
    </source>
</evidence>
<evidence type="ECO:0000256" key="5">
    <source>
        <dbReference type="ARBA" id="ARBA00023186"/>
    </source>
</evidence>
<dbReference type="GO" id="GO:0005681">
    <property type="term" value="C:spliceosomal complex"/>
    <property type="evidence" value="ECO:0007669"/>
    <property type="project" value="TreeGrafter"/>
</dbReference>
<evidence type="ECO:0000256" key="7">
    <source>
        <dbReference type="SAM" id="Coils"/>
    </source>
</evidence>
<dbReference type="SMART" id="SM00271">
    <property type="entry name" value="DnaJ"/>
    <property type="match status" value="1"/>
</dbReference>
<dbReference type="CDD" id="cd06257">
    <property type="entry name" value="DnaJ"/>
    <property type="match status" value="1"/>
</dbReference>
<evidence type="ECO:0000256" key="2">
    <source>
        <dbReference type="ARBA" id="ARBA00004496"/>
    </source>
</evidence>
<sequence>MEKAEDIDIYDLLNIPITADERQIKKAYRKKALTCHPDKNPDNPRAAALFLQLSEALEILLDKTKKDAYDKAYNAKKAAKIRHDALDARRKKFKEDLEMKERLAQTENAKFKTARKDLNAEIERLRKEGSQQLKEEMESIRQQILKETLSQTKQNDAADGGLFRLKIKWKSDKNDPNNGGYDAENLSKIFSKYGDISVLVVSQKKKGSGLIEFEKGESALQAYQLESGLPENPLTLSWLNGEPPSSKTSGTSLFNSSRINKNNPTEPSNGTSCLFPSMNHSYSNVESKKSTNSSVNDETDFEALVFAKLREAEENKRSNKK</sequence>
<keyword evidence="3" id="KW-0963">Cytoplasm</keyword>
<evidence type="ECO:0000256" key="4">
    <source>
        <dbReference type="ARBA" id="ARBA00022884"/>
    </source>
</evidence>
<dbReference type="PANTHER" id="PTHR44313">
    <property type="entry name" value="DNAJ HOMOLOG SUBFAMILY C MEMBER 17"/>
    <property type="match status" value="1"/>
</dbReference>
<protein>
    <recommendedName>
        <fullName evidence="9">J domain-containing protein</fullName>
    </recommendedName>
</protein>
<feature type="domain" description="J" evidence="9">
    <location>
        <begin position="8"/>
        <end position="73"/>
    </location>
</feature>
<feature type="coiled-coil region" evidence="7">
    <location>
        <begin position="108"/>
        <end position="135"/>
    </location>
</feature>
<dbReference type="InterPro" id="IPR052094">
    <property type="entry name" value="Pre-mRNA-splicing_ERAD"/>
</dbReference>
<evidence type="ECO:0000313" key="11">
    <source>
        <dbReference type="Proteomes" id="UP001461498"/>
    </source>
</evidence>
<keyword evidence="4" id="KW-0694">RNA-binding</keyword>
<dbReference type="InterPro" id="IPR034254">
    <property type="entry name" value="DNAJC17_RRM"/>
</dbReference>
<dbReference type="PROSITE" id="PS50076">
    <property type="entry name" value="DNAJ_2"/>
    <property type="match status" value="1"/>
</dbReference>
<gene>
    <name evidence="10" type="ORF">O3M35_003211</name>
</gene>
<dbReference type="AlphaFoldDB" id="A0AAW1CP86"/>